<evidence type="ECO:0000256" key="3">
    <source>
        <dbReference type="ARBA" id="ARBA00023136"/>
    </source>
</evidence>
<feature type="transmembrane region" description="Helical" evidence="4">
    <location>
        <begin position="176"/>
        <end position="194"/>
    </location>
</feature>
<dbReference type="AlphaFoldDB" id="A0A923HFU7"/>
<gene>
    <name evidence="5" type="ORF">H7U19_13745</name>
</gene>
<dbReference type="PANTHER" id="PTHR43596">
    <property type="entry name" value="ADP,ATP CARRIER PROTEIN"/>
    <property type="match status" value="1"/>
</dbReference>
<dbReference type="GO" id="GO:0022857">
    <property type="term" value="F:transmembrane transporter activity"/>
    <property type="evidence" value="ECO:0007669"/>
    <property type="project" value="InterPro"/>
</dbReference>
<dbReference type="SUPFAM" id="SSF103473">
    <property type="entry name" value="MFS general substrate transporter"/>
    <property type="match status" value="1"/>
</dbReference>
<keyword evidence="3 4" id="KW-0472">Membrane</keyword>
<feature type="transmembrane region" description="Helical" evidence="4">
    <location>
        <begin position="21"/>
        <end position="37"/>
    </location>
</feature>
<dbReference type="Proteomes" id="UP000656244">
    <property type="component" value="Unassembled WGS sequence"/>
</dbReference>
<proteinExistence type="predicted"/>
<dbReference type="InterPro" id="IPR011701">
    <property type="entry name" value="MFS"/>
</dbReference>
<feature type="transmembrane region" description="Helical" evidence="4">
    <location>
        <begin position="232"/>
        <end position="252"/>
    </location>
</feature>
<evidence type="ECO:0000256" key="2">
    <source>
        <dbReference type="ARBA" id="ARBA00022989"/>
    </source>
</evidence>
<feature type="transmembrane region" description="Helical" evidence="4">
    <location>
        <begin position="146"/>
        <end position="164"/>
    </location>
</feature>
<dbReference type="EMBL" id="JACNMF010000004">
    <property type="protein sequence ID" value="MBC3759478.1"/>
    <property type="molecule type" value="Genomic_DNA"/>
</dbReference>
<feature type="transmembrane region" description="Helical" evidence="4">
    <location>
        <begin position="82"/>
        <end position="103"/>
    </location>
</feature>
<evidence type="ECO:0000313" key="6">
    <source>
        <dbReference type="Proteomes" id="UP000656244"/>
    </source>
</evidence>
<feature type="transmembrane region" description="Helical" evidence="4">
    <location>
        <begin position="115"/>
        <end position="134"/>
    </location>
</feature>
<evidence type="ECO:0000256" key="4">
    <source>
        <dbReference type="SAM" id="Phobius"/>
    </source>
</evidence>
<dbReference type="InterPro" id="IPR036259">
    <property type="entry name" value="MFS_trans_sf"/>
</dbReference>
<feature type="transmembrane region" description="Helical" evidence="4">
    <location>
        <begin position="386"/>
        <end position="411"/>
    </location>
</feature>
<keyword evidence="6" id="KW-1185">Reference proteome</keyword>
<keyword evidence="2 4" id="KW-1133">Transmembrane helix</keyword>
<dbReference type="RefSeq" id="WP_186563321.1">
    <property type="nucleotide sequence ID" value="NZ_JACNMF010000004.1"/>
</dbReference>
<reference evidence="5" key="1">
    <citation type="submission" date="2020-08" db="EMBL/GenBank/DDBJ databases">
        <title>Hyunsoonleella sp. strain SJ7 genome sequencing and assembly.</title>
        <authorList>
            <person name="Kim I."/>
        </authorList>
    </citation>
    <scope>NUCLEOTIDE SEQUENCE</scope>
    <source>
        <strain evidence="5">SJ7</strain>
    </source>
</reference>
<organism evidence="5 6">
    <name type="scientific">Hyunsoonleella aquatilis</name>
    <dbReference type="NCBI Taxonomy" id="2762758"/>
    <lineage>
        <taxon>Bacteria</taxon>
        <taxon>Pseudomonadati</taxon>
        <taxon>Bacteroidota</taxon>
        <taxon>Flavobacteriia</taxon>
        <taxon>Flavobacteriales</taxon>
        <taxon>Flavobacteriaceae</taxon>
    </lineage>
</organism>
<evidence type="ECO:0000313" key="5">
    <source>
        <dbReference type="EMBL" id="MBC3759478.1"/>
    </source>
</evidence>
<feature type="transmembrane region" description="Helical" evidence="4">
    <location>
        <begin position="302"/>
        <end position="328"/>
    </location>
</feature>
<feature type="transmembrane region" description="Helical" evidence="4">
    <location>
        <begin position="272"/>
        <end position="290"/>
    </location>
</feature>
<feature type="transmembrane region" description="Helical" evidence="4">
    <location>
        <begin position="57"/>
        <end position="75"/>
    </location>
</feature>
<keyword evidence="1 4" id="KW-0812">Transmembrane</keyword>
<comment type="caution">
    <text evidence="5">The sequence shown here is derived from an EMBL/GenBank/DDBJ whole genome shotgun (WGS) entry which is preliminary data.</text>
</comment>
<dbReference type="PANTHER" id="PTHR43596:SF1">
    <property type="entry name" value="ADP,ATP CARRIER PROTEIN"/>
    <property type="match status" value="1"/>
</dbReference>
<dbReference type="Gene3D" id="1.20.1250.20">
    <property type="entry name" value="MFS general substrate transporter like domains"/>
    <property type="match status" value="1"/>
</dbReference>
<evidence type="ECO:0000256" key="1">
    <source>
        <dbReference type="ARBA" id="ARBA00022692"/>
    </source>
</evidence>
<name>A0A923HFU7_9FLAO</name>
<accession>A0A923HFU7</accession>
<sequence length="422" mass="46765">MLKNILNKTSEIKAHEIKATVLSFLFVFLLMLAYYILRPIRDAMASDWSDSEVSQLWTLNFFLSTGVVALYGIAVSKINFKFLVPSVYVFFAITFILFYSSMSAIDDSKFVDKCFYVWLSVFAMFHLSVFWSFMSDIFNKDQARRLFATIAAGASAGALIGPMIPTLFAGIGTDNLILVATLLLLIPIPIILTLTRLKASELMNEDEATDKSKYKIGGNPFAGFKYFVTNPYLLAIGIFILLYTMISTFVYFEQKNLLAEYDRSARTQILGSIDWIVNVLTFGVAFFATSRIVKKIGMGFTLALMPIIVCAGVLVLAFAPIIVVLLALQVARRAGNYAVTKPAREMLFTEVDKETRFKAKPVIDVVVYRGGDMATAWIFTGLTEGLGLGFTAVGLIGAGIAALWAGVGLWMGKLYNRQKNLD</sequence>
<protein>
    <submittedName>
        <fullName evidence="5">MFS transporter</fullName>
    </submittedName>
</protein>
<dbReference type="Pfam" id="PF07690">
    <property type="entry name" value="MFS_1"/>
    <property type="match status" value="1"/>
</dbReference>